<dbReference type="PROSITE" id="PS01271">
    <property type="entry name" value="NA_SULFATE"/>
    <property type="match status" value="1"/>
</dbReference>
<organism evidence="8 9">
    <name type="scientific">Aliikangiella marina</name>
    <dbReference type="NCBI Taxonomy" id="1712262"/>
    <lineage>
        <taxon>Bacteria</taxon>
        <taxon>Pseudomonadati</taxon>
        <taxon>Pseudomonadota</taxon>
        <taxon>Gammaproteobacteria</taxon>
        <taxon>Oceanospirillales</taxon>
        <taxon>Pleioneaceae</taxon>
        <taxon>Aliikangiella</taxon>
    </lineage>
</organism>
<evidence type="ECO:0000256" key="4">
    <source>
        <dbReference type="ARBA" id="ARBA00022989"/>
    </source>
</evidence>
<keyword evidence="5 6" id="KW-0472">Membrane</keyword>
<feature type="transmembrane region" description="Helical" evidence="6">
    <location>
        <begin position="346"/>
        <end position="365"/>
    </location>
</feature>
<evidence type="ECO:0000256" key="5">
    <source>
        <dbReference type="ARBA" id="ARBA00023136"/>
    </source>
</evidence>
<proteinExistence type="predicted"/>
<name>A0A545THB3_9GAMM</name>
<feature type="transmembrane region" description="Helical" evidence="6">
    <location>
        <begin position="205"/>
        <end position="227"/>
    </location>
</feature>
<dbReference type="InterPro" id="IPR001898">
    <property type="entry name" value="SLC13A/DASS"/>
</dbReference>
<dbReference type="InterPro" id="IPR004680">
    <property type="entry name" value="Cit_transptr-like_dom"/>
</dbReference>
<keyword evidence="4 6" id="KW-1133">Transmembrane helix</keyword>
<sequence length="457" mass="49037">MDNIKNTLLWLTPLLSLGLGILLYSLEFTLPVVIVASITFLCAIWWIFEPIPIPVTSLIPLAAFPLTGVLTPTEVGSAYGHPLILLLMGGFILSQSMAYSGAHRRIALIMVNLFGGSSPRRLVMGFMAAAAVLSMWISNTATTLMLLPVALATLENSKDKQLTVVLLLGIAYAASVGGIGTPIGTPPNALFLSTYEEATGKSLGFLSWMMWSLPLIILFIPLMMLWITRHIKSEEKIEVPDTGKWSTIEKRVMWVFAITALLWITRSEPFGGWRELTGFTTANDASVAMLACIAMFIIPDGNKGRLLDWKTANQIPWGVLLLFAGGICIAKAFGASGLSEIIGNQLAGITGLPIILVIMAIAFTVTFMTEMTSNTATTALLMPILASAALSAKIDPALLMLPAAMSASCAFMLPVATAPNAIVYGSDQVPIKEMVRNGFALNLLGTILITLVCYLLI</sequence>
<comment type="caution">
    <text evidence="8">The sequence shown here is derived from an EMBL/GenBank/DDBJ whole genome shotgun (WGS) entry which is preliminary data.</text>
</comment>
<dbReference type="RefSeq" id="WP_142887977.1">
    <property type="nucleotide sequence ID" value="NZ_VIKR01000001.1"/>
</dbReference>
<feature type="transmembrane region" description="Helical" evidence="6">
    <location>
        <begin position="122"/>
        <end position="152"/>
    </location>
</feature>
<evidence type="ECO:0000313" key="9">
    <source>
        <dbReference type="Proteomes" id="UP000317839"/>
    </source>
</evidence>
<keyword evidence="9" id="KW-1185">Reference proteome</keyword>
<dbReference type="NCBIfam" id="TIGR00785">
    <property type="entry name" value="dass"/>
    <property type="match status" value="1"/>
</dbReference>
<evidence type="ECO:0000256" key="2">
    <source>
        <dbReference type="ARBA" id="ARBA00022448"/>
    </source>
</evidence>
<feature type="transmembrane region" description="Helical" evidence="6">
    <location>
        <begin position="397"/>
        <end position="418"/>
    </location>
</feature>
<dbReference type="GO" id="GO:0005886">
    <property type="term" value="C:plasma membrane"/>
    <property type="evidence" value="ECO:0007669"/>
    <property type="project" value="TreeGrafter"/>
</dbReference>
<evidence type="ECO:0000256" key="1">
    <source>
        <dbReference type="ARBA" id="ARBA00004141"/>
    </source>
</evidence>
<keyword evidence="3 6" id="KW-0812">Transmembrane</keyword>
<accession>A0A545THB3</accession>
<dbReference type="GO" id="GO:0015141">
    <property type="term" value="F:succinate transmembrane transporter activity"/>
    <property type="evidence" value="ECO:0007669"/>
    <property type="project" value="UniProtKB-ARBA"/>
</dbReference>
<comment type="subcellular location">
    <subcellularLocation>
        <location evidence="1">Membrane</location>
        <topology evidence="1">Multi-pass membrane protein</topology>
    </subcellularLocation>
</comment>
<dbReference type="PANTHER" id="PTHR10283">
    <property type="entry name" value="SOLUTE CARRIER FAMILY 13 MEMBER"/>
    <property type="match status" value="1"/>
</dbReference>
<evidence type="ECO:0000256" key="6">
    <source>
        <dbReference type="SAM" id="Phobius"/>
    </source>
</evidence>
<feature type="transmembrane region" description="Helical" evidence="6">
    <location>
        <begin position="53"/>
        <end position="71"/>
    </location>
</feature>
<dbReference type="CDD" id="cd01115">
    <property type="entry name" value="SLC13_permease"/>
    <property type="match status" value="1"/>
</dbReference>
<dbReference type="Proteomes" id="UP000317839">
    <property type="component" value="Unassembled WGS sequence"/>
</dbReference>
<feature type="transmembrane region" description="Helical" evidence="6">
    <location>
        <begin position="21"/>
        <end position="47"/>
    </location>
</feature>
<dbReference type="Pfam" id="PF03600">
    <property type="entry name" value="CitMHS"/>
    <property type="match status" value="1"/>
</dbReference>
<dbReference type="InterPro" id="IPR031312">
    <property type="entry name" value="Na/sul_symport_CS"/>
</dbReference>
<feature type="transmembrane region" description="Helical" evidence="6">
    <location>
        <begin position="83"/>
        <end position="102"/>
    </location>
</feature>
<keyword evidence="2" id="KW-0813">Transport</keyword>
<dbReference type="OrthoDB" id="9766267at2"/>
<dbReference type="EMBL" id="VIKR01000001">
    <property type="protein sequence ID" value="TQV76617.1"/>
    <property type="molecule type" value="Genomic_DNA"/>
</dbReference>
<evidence type="ECO:0000313" key="8">
    <source>
        <dbReference type="EMBL" id="TQV76617.1"/>
    </source>
</evidence>
<feature type="transmembrane region" description="Helical" evidence="6">
    <location>
        <begin position="315"/>
        <end position="334"/>
    </location>
</feature>
<evidence type="ECO:0000259" key="7">
    <source>
        <dbReference type="Pfam" id="PF03600"/>
    </source>
</evidence>
<reference evidence="8 9" key="1">
    <citation type="submission" date="2019-06" db="EMBL/GenBank/DDBJ databases">
        <title>Draft genome of Aliikangiella marina GYP-15.</title>
        <authorList>
            <person name="Wang G."/>
        </authorList>
    </citation>
    <scope>NUCLEOTIDE SEQUENCE [LARGE SCALE GENOMIC DNA]</scope>
    <source>
        <strain evidence="8 9">GYP-15</strain>
    </source>
</reference>
<feature type="domain" description="Citrate transporter-like" evidence="7">
    <location>
        <begin position="44"/>
        <end position="393"/>
    </location>
</feature>
<feature type="transmembrane region" description="Helical" evidence="6">
    <location>
        <begin position="248"/>
        <end position="265"/>
    </location>
</feature>
<dbReference type="PANTHER" id="PTHR10283:SF82">
    <property type="entry name" value="SOLUTE CARRIER FAMILY 13 MEMBER 2"/>
    <property type="match status" value="1"/>
</dbReference>
<protein>
    <submittedName>
        <fullName evidence="8">SLC13/DASS family transporter</fullName>
    </submittedName>
</protein>
<gene>
    <name evidence="8" type="ORF">FLL45_01270</name>
</gene>
<dbReference type="AlphaFoldDB" id="A0A545THB3"/>
<evidence type="ECO:0000256" key="3">
    <source>
        <dbReference type="ARBA" id="ARBA00022692"/>
    </source>
</evidence>
<feature type="transmembrane region" description="Helical" evidence="6">
    <location>
        <begin position="438"/>
        <end position="456"/>
    </location>
</feature>
<feature type="transmembrane region" description="Helical" evidence="6">
    <location>
        <begin position="164"/>
        <end position="185"/>
    </location>
</feature>